<keyword evidence="2" id="KW-1185">Reference proteome</keyword>
<dbReference type="EMBL" id="JARQWQ010000040">
    <property type="protein sequence ID" value="KAK2559334.1"/>
    <property type="molecule type" value="Genomic_DNA"/>
</dbReference>
<dbReference type="Proteomes" id="UP001249851">
    <property type="component" value="Unassembled WGS sequence"/>
</dbReference>
<proteinExistence type="predicted"/>
<dbReference type="Pfam" id="PF00400">
    <property type="entry name" value="WD40"/>
    <property type="match status" value="2"/>
</dbReference>
<organism evidence="1 2">
    <name type="scientific">Acropora cervicornis</name>
    <name type="common">Staghorn coral</name>
    <dbReference type="NCBI Taxonomy" id="6130"/>
    <lineage>
        <taxon>Eukaryota</taxon>
        <taxon>Metazoa</taxon>
        <taxon>Cnidaria</taxon>
        <taxon>Anthozoa</taxon>
        <taxon>Hexacorallia</taxon>
        <taxon>Scleractinia</taxon>
        <taxon>Astrocoeniina</taxon>
        <taxon>Acroporidae</taxon>
        <taxon>Acropora</taxon>
    </lineage>
</organism>
<dbReference type="InterPro" id="IPR001680">
    <property type="entry name" value="WD40_rpt"/>
</dbReference>
<gene>
    <name evidence="1" type="ORF">P5673_017950</name>
</gene>
<reference evidence="1" key="1">
    <citation type="journal article" date="2023" name="G3 (Bethesda)">
        <title>Whole genome assembly and annotation of the endangered Caribbean coral Acropora cervicornis.</title>
        <authorList>
            <person name="Selwyn J.D."/>
            <person name="Vollmer S.V."/>
        </authorList>
    </citation>
    <scope>NUCLEOTIDE SEQUENCE</scope>
    <source>
        <strain evidence="1">K2</strain>
    </source>
</reference>
<accession>A0AAD9QDI8</accession>
<dbReference type="AlphaFoldDB" id="A0AAD9QDI8"/>
<name>A0AAD9QDI8_ACRCE</name>
<protein>
    <submittedName>
        <fullName evidence="1">WD repeat-containing protein 61</fullName>
    </submittedName>
</protein>
<reference evidence="1" key="2">
    <citation type="journal article" date="2023" name="Science">
        <title>Genomic signatures of disease resistance in endangered staghorn corals.</title>
        <authorList>
            <person name="Vollmer S.V."/>
            <person name="Selwyn J.D."/>
            <person name="Despard B.A."/>
            <person name="Roesel C.L."/>
        </authorList>
    </citation>
    <scope>NUCLEOTIDE SEQUENCE</scope>
    <source>
        <strain evidence="1">K2</strain>
    </source>
</reference>
<dbReference type="SUPFAM" id="SSF50978">
    <property type="entry name" value="WD40 repeat-like"/>
    <property type="match status" value="1"/>
</dbReference>
<comment type="caution">
    <text evidence="1">The sequence shown here is derived from an EMBL/GenBank/DDBJ whole genome shotgun (WGS) entry which is preliminary data.</text>
</comment>
<evidence type="ECO:0000313" key="1">
    <source>
        <dbReference type="EMBL" id="KAK2559334.1"/>
    </source>
</evidence>
<evidence type="ECO:0000313" key="2">
    <source>
        <dbReference type="Proteomes" id="UP001249851"/>
    </source>
</evidence>
<dbReference type="InterPro" id="IPR015943">
    <property type="entry name" value="WD40/YVTN_repeat-like_dom_sf"/>
</dbReference>
<dbReference type="InterPro" id="IPR036322">
    <property type="entry name" value="WD40_repeat_dom_sf"/>
</dbReference>
<dbReference type="Gene3D" id="2.130.10.10">
    <property type="entry name" value="YVTN repeat-like/Quinoprotein amine dehydrogenase"/>
    <property type="match status" value="1"/>
</dbReference>
<sequence>MKNTPERKDQNYADLHDRCCLFVGLFVFLSLPLNSQHANLAGTLSGHGSWVLGVSFCPDNTHFVSRYVLQLLVFVFSENSVQGEVVLFVEFFDKEDKDPGSSPNFEWHVWGVKYNATGSKIVSVSDDKSAAVKSWELIMDKA</sequence>